<proteinExistence type="predicted"/>
<keyword evidence="2" id="KW-1185">Reference proteome</keyword>
<dbReference type="EMBL" id="JBHRTP010000007">
    <property type="protein sequence ID" value="MFC3106922.1"/>
    <property type="molecule type" value="Genomic_DNA"/>
</dbReference>
<gene>
    <name evidence="1" type="ORF">ACFOFO_02930</name>
</gene>
<reference evidence="2" key="1">
    <citation type="journal article" date="2019" name="Int. J. Syst. Evol. Microbiol.">
        <title>The Global Catalogue of Microorganisms (GCM) 10K type strain sequencing project: providing services to taxonomists for standard genome sequencing and annotation.</title>
        <authorList>
            <consortium name="The Broad Institute Genomics Platform"/>
            <consortium name="The Broad Institute Genome Sequencing Center for Infectious Disease"/>
            <person name="Wu L."/>
            <person name="Ma J."/>
        </authorList>
    </citation>
    <scope>NUCLEOTIDE SEQUENCE [LARGE SCALE GENOMIC DNA]</scope>
    <source>
        <strain evidence="2">KCTC 42986</strain>
    </source>
</reference>
<comment type="caution">
    <text evidence="1">The sequence shown here is derived from an EMBL/GenBank/DDBJ whole genome shotgun (WGS) entry which is preliminary data.</text>
</comment>
<dbReference type="RefSeq" id="WP_390330812.1">
    <property type="nucleotide sequence ID" value="NZ_JBHRTP010000007.1"/>
</dbReference>
<name>A0ABV7EZC4_9BURK</name>
<dbReference type="Proteomes" id="UP001595530">
    <property type="component" value="Unassembled WGS sequence"/>
</dbReference>
<protein>
    <submittedName>
        <fullName evidence="1">Uncharacterized protein</fullName>
    </submittedName>
</protein>
<accession>A0ABV7EZC4</accession>
<sequence length="123" mass="13914">MKSPLKKRIENLEAKATSAAQKQKPENEADMIARIETLRQDFDAICDKGKRRAALPLADQLRISREELEALLAKQAEQKLCSIQDGSFLDDGLLRLEERMKRSWIQHLEASVLQEPVCVDIGA</sequence>
<organism evidence="1 2">
    <name type="scientific">Undibacterium arcticum</name>
    <dbReference type="NCBI Taxonomy" id="1762892"/>
    <lineage>
        <taxon>Bacteria</taxon>
        <taxon>Pseudomonadati</taxon>
        <taxon>Pseudomonadota</taxon>
        <taxon>Betaproteobacteria</taxon>
        <taxon>Burkholderiales</taxon>
        <taxon>Oxalobacteraceae</taxon>
        <taxon>Undibacterium</taxon>
    </lineage>
</organism>
<evidence type="ECO:0000313" key="2">
    <source>
        <dbReference type="Proteomes" id="UP001595530"/>
    </source>
</evidence>
<evidence type="ECO:0000313" key="1">
    <source>
        <dbReference type="EMBL" id="MFC3106922.1"/>
    </source>
</evidence>